<dbReference type="GO" id="GO:0008233">
    <property type="term" value="F:peptidase activity"/>
    <property type="evidence" value="ECO:0007669"/>
    <property type="project" value="UniProtKB-KW"/>
</dbReference>
<keyword evidence="1" id="KW-0378">Hydrolase</keyword>
<dbReference type="SUPFAM" id="SSF53163">
    <property type="entry name" value="HybD-like"/>
    <property type="match status" value="1"/>
</dbReference>
<dbReference type="NCBIfam" id="TIGR02841">
    <property type="entry name" value="spore_YyaC"/>
    <property type="match status" value="1"/>
</dbReference>
<keyword evidence="1" id="KW-0645">Protease</keyword>
<keyword evidence="2" id="KW-1185">Reference proteome</keyword>
<comment type="caution">
    <text evidence="1">The sequence shown here is derived from an EMBL/GenBank/DDBJ whole genome shotgun (WGS) entry which is preliminary data.</text>
</comment>
<evidence type="ECO:0000313" key="2">
    <source>
        <dbReference type="Proteomes" id="UP000602284"/>
    </source>
</evidence>
<dbReference type="InterPro" id="IPR009665">
    <property type="entry name" value="YyaC"/>
</dbReference>
<gene>
    <name evidence="1" type="primary">yyaC</name>
    <name evidence="1" type="ORF">JJB07_15750</name>
</gene>
<reference evidence="1 2" key="1">
    <citation type="submission" date="2021-01" db="EMBL/GenBank/DDBJ databases">
        <title>Tumebacillus sp. strain ITR2 16S ribosomal RNA gene Genome sequencing and assembly.</title>
        <authorList>
            <person name="Kang M."/>
        </authorList>
    </citation>
    <scope>NUCLEOTIDE SEQUENCE [LARGE SCALE GENOMIC DNA]</scope>
    <source>
        <strain evidence="1 2">ITR2</strain>
    </source>
</reference>
<dbReference type="EMBL" id="JAEQNB010000005">
    <property type="protein sequence ID" value="MBL0388073.1"/>
    <property type="molecule type" value="Genomic_DNA"/>
</dbReference>
<evidence type="ECO:0000313" key="1">
    <source>
        <dbReference type="EMBL" id="MBL0388073.1"/>
    </source>
</evidence>
<name>A0ABS1JCR9_9BACL</name>
<protein>
    <submittedName>
        <fullName evidence="1">Spore protease YyaC</fullName>
    </submittedName>
</protein>
<organism evidence="1 2">
    <name type="scientific">Tumebacillus amylolyticus</name>
    <dbReference type="NCBI Taxonomy" id="2801339"/>
    <lineage>
        <taxon>Bacteria</taxon>
        <taxon>Bacillati</taxon>
        <taxon>Bacillota</taxon>
        <taxon>Bacilli</taxon>
        <taxon>Bacillales</taxon>
        <taxon>Alicyclobacillaceae</taxon>
        <taxon>Tumebacillus</taxon>
    </lineage>
</organism>
<accession>A0ABS1JCR9</accession>
<dbReference type="GO" id="GO:0006508">
    <property type="term" value="P:proteolysis"/>
    <property type="evidence" value="ECO:0007669"/>
    <property type="project" value="UniProtKB-KW"/>
</dbReference>
<dbReference type="Proteomes" id="UP000602284">
    <property type="component" value="Unassembled WGS sequence"/>
</dbReference>
<proteinExistence type="predicted"/>
<dbReference type="Pfam" id="PF06866">
    <property type="entry name" value="DUF1256"/>
    <property type="match status" value="1"/>
</dbReference>
<sequence length="178" mass="19599">MAMLAKNYRNVHGRKDLTRCLFQFFPDDMTTSDILFLCIGSDKATGDCLGPLLGTYLKEAGYQNVIGTLDAPCHGLNLQGIVNSLPANKQVIAIDACLGQEHNLGNYELRVGPMRAGEGTGNNFPPVGHYSIHGFVNVHTTNVKLNRDNLQTTSFGFVRKMTKDLQIALMARFPLELK</sequence>
<dbReference type="InterPro" id="IPR023430">
    <property type="entry name" value="Pept_HybD-like_dom_sf"/>
</dbReference>